<name>A0A224YBL4_9ACAR</name>
<reference evidence="1" key="1">
    <citation type="journal article" date="2017" name="Parasit. Vectors">
        <title>Sialotranscriptomics of Rhipicephalus zambeziensis reveals intricate expression profiles of secretory proteins and suggests tight temporal transcriptional regulation during blood-feeding.</title>
        <authorList>
            <person name="de Castro M.H."/>
            <person name="de Klerk D."/>
            <person name="Pienaar R."/>
            <person name="Rees D.J.G."/>
            <person name="Mans B.J."/>
        </authorList>
    </citation>
    <scope>NUCLEOTIDE SEQUENCE</scope>
    <source>
        <tissue evidence="1">Salivary glands</tissue>
    </source>
</reference>
<organism evidence="1">
    <name type="scientific">Rhipicephalus zambeziensis</name>
    <dbReference type="NCBI Taxonomy" id="60191"/>
    <lineage>
        <taxon>Eukaryota</taxon>
        <taxon>Metazoa</taxon>
        <taxon>Ecdysozoa</taxon>
        <taxon>Arthropoda</taxon>
        <taxon>Chelicerata</taxon>
        <taxon>Arachnida</taxon>
        <taxon>Acari</taxon>
        <taxon>Parasitiformes</taxon>
        <taxon>Ixodida</taxon>
        <taxon>Ixodoidea</taxon>
        <taxon>Ixodidae</taxon>
        <taxon>Rhipicephalinae</taxon>
        <taxon>Rhipicephalus</taxon>
        <taxon>Rhipicephalus</taxon>
    </lineage>
</organism>
<protein>
    <submittedName>
        <fullName evidence="1">Uncharacterized protein</fullName>
    </submittedName>
</protein>
<proteinExistence type="predicted"/>
<dbReference type="EMBL" id="GFPF01001913">
    <property type="protein sequence ID" value="MAA13059.1"/>
    <property type="molecule type" value="Transcribed_RNA"/>
</dbReference>
<evidence type="ECO:0000313" key="1">
    <source>
        <dbReference type="EMBL" id="MAA13059.1"/>
    </source>
</evidence>
<sequence>MSGCKSACRCITDNFRSNMNVGRGHCRNRRGFQFGSGGECGGKCYIYRNGSDSGCQGKCKCVKNNFRSRMRSGQGACKRVYG</sequence>
<dbReference type="AlphaFoldDB" id="A0A224YBL4"/>
<accession>A0A224YBL4</accession>